<sequence>MAGSMLLTLLVALFSQLLVFCFGKNATEVPWNREALKVFEHESTCFTQGLEWVNSSVLLESCGDYNASHLVLYEAGGAEAEGGGGKVLKSVDLPGQYFGESSAIVRDRLFVLTWREEVVLVFEFPSLEYVGYFLFPNSEGWGLAYDAEKDLLYSTNGSPKLMHLQVPTEDPLPGWPDVSKVKNENQTVSGGRGVMKVLKTFTVRCFDNKPTKSLNDLALFRTPGGTKMLAANVWFETFIVFISPLDGQCRGWMDFSGVYVDPEGEEDNVLNGLAWSSERGGERLFLTGKMWPHSYEAEVKFDVLDGGGEIEDSTSMNGGEGSSLVDSDGEEEEGTRAEAPKEVFEASDDSAVLSVFVGGGDDEDGMEVQGGEERPDIGAQSSKSNRGEQRRERVGLQRGFALSRKEEAEPLQAEEKLVFS</sequence>
<keyword evidence="2" id="KW-0732">Signal</keyword>
<feature type="compositionally biased region" description="Basic and acidic residues" evidence="1">
    <location>
        <begin position="385"/>
        <end position="395"/>
    </location>
</feature>
<dbReference type="PhylomeDB" id="A0A0G4HHB4"/>
<proteinExistence type="predicted"/>
<evidence type="ECO:0000313" key="3">
    <source>
        <dbReference type="EMBL" id="CEM43306.1"/>
    </source>
</evidence>
<dbReference type="AlphaFoldDB" id="A0A0G4HHB4"/>
<accession>A0A0G4HHB4</accession>
<feature type="compositionally biased region" description="Basic and acidic residues" evidence="1">
    <location>
        <begin position="403"/>
        <end position="420"/>
    </location>
</feature>
<dbReference type="PANTHER" id="PTHR31270:SF1">
    <property type="entry name" value="GLUTAMINYL-PEPTIDE CYCLOTRANSFERASE"/>
    <property type="match status" value="1"/>
</dbReference>
<dbReference type="GO" id="GO:0016603">
    <property type="term" value="F:glutaminyl-peptide cyclotransferase activity"/>
    <property type="evidence" value="ECO:0007669"/>
    <property type="project" value="InterPro"/>
</dbReference>
<dbReference type="Pfam" id="PF05096">
    <property type="entry name" value="Glu_cyclase_2"/>
    <property type="match status" value="2"/>
</dbReference>
<dbReference type="PANTHER" id="PTHR31270">
    <property type="entry name" value="GLUTAMINYL-PEPTIDE CYCLOTRANSFERASE"/>
    <property type="match status" value="1"/>
</dbReference>
<name>A0A0G4HHB4_9ALVE</name>
<dbReference type="EMBL" id="CDMZ01002654">
    <property type="protein sequence ID" value="CEM43306.1"/>
    <property type="molecule type" value="Genomic_DNA"/>
</dbReference>
<reference evidence="3" key="1">
    <citation type="submission" date="2014-11" db="EMBL/GenBank/DDBJ databases">
        <authorList>
            <person name="Otto D Thomas"/>
            <person name="Naeem Raeece"/>
        </authorList>
    </citation>
    <scope>NUCLEOTIDE SEQUENCE</scope>
</reference>
<dbReference type="VEuPathDB" id="CryptoDB:Cvel_27435"/>
<protein>
    <recommendedName>
        <fullName evidence="4">Glutamine cyclotransferase</fullName>
    </recommendedName>
</protein>
<evidence type="ECO:0000256" key="1">
    <source>
        <dbReference type="SAM" id="MobiDB-lite"/>
    </source>
</evidence>
<feature type="signal peptide" evidence="2">
    <location>
        <begin position="1"/>
        <end position="23"/>
    </location>
</feature>
<feature type="compositionally biased region" description="Basic and acidic residues" evidence="1">
    <location>
        <begin position="334"/>
        <end position="344"/>
    </location>
</feature>
<feature type="chain" id="PRO_5005191452" description="Glutamine cyclotransferase" evidence="2">
    <location>
        <begin position="24"/>
        <end position="420"/>
    </location>
</feature>
<evidence type="ECO:0000256" key="2">
    <source>
        <dbReference type="SAM" id="SignalP"/>
    </source>
</evidence>
<evidence type="ECO:0008006" key="4">
    <source>
        <dbReference type="Google" id="ProtNLM"/>
    </source>
</evidence>
<feature type="region of interest" description="Disordered" evidence="1">
    <location>
        <begin position="306"/>
        <end position="420"/>
    </location>
</feature>
<organism evidence="3">
    <name type="scientific">Chromera velia CCMP2878</name>
    <dbReference type="NCBI Taxonomy" id="1169474"/>
    <lineage>
        <taxon>Eukaryota</taxon>
        <taxon>Sar</taxon>
        <taxon>Alveolata</taxon>
        <taxon>Colpodellida</taxon>
        <taxon>Chromeraceae</taxon>
        <taxon>Chromera</taxon>
    </lineage>
</organism>
<dbReference type="InterPro" id="IPR007788">
    <property type="entry name" value="QCT"/>
</dbReference>
<gene>
    <name evidence="3" type="ORF">Cvel_27435</name>
</gene>